<accession>A0A9W8GKU4</accession>
<proteinExistence type="predicted"/>
<organism evidence="1 2">
    <name type="scientific">Coemansia spiralis</name>
    <dbReference type="NCBI Taxonomy" id="417178"/>
    <lineage>
        <taxon>Eukaryota</taxon>
        <taxon>Fungi</taxon>
        <taxon>Fungi incertae sedis</taxon>
        <taxon>Zoopagomycota</taxon>
        <taxon>Kickxellomycotina</taxon>
        <taxon>Kickxellomycetes</taxon>
        <taxon>Kickxellales</taxon>
        <taxon>Kickxellaceae</taxon>
        <taxon>Coemansia</taxon>
    </lineage>
</organism>
<evidence type="ECO:0000313" key="1">
    <source>
        <dbReference type="EMBL" id="KAJ2691400.1"/>
    </source>
</evidence>
<reference evidence="1" key="1">
    <citation type="submission" date="2022-07" db="EMBL/GenBank/DDBJ databases">
        <title>Phylogenomic reconstructions and comparative analyses of Kickxellomycotina fungi.</title>
        <authorList>
            <person name="Reynolds N.K."/>
            <person name="Stajich J.E."/>
            <person name="Barry K."/>
            <person name="Grigoriev I.V."/>
            <person name="Crous P."/>
            <person name="Smith M.E."/>
        </authorList>
    </citation>
    <scope>NUCLEOTIDE SEQUENCE</scope>
    <source>
        <strain evidence="1">CBS 109367</strain>
    </source>
</reference>
<dbReference type="AlphaFoldDB" id="A0A9W8GKU4"/>
<dbReference type="OrthoDB" id="61900at2759"/>
<name>A0A9W8GKU4_9FUNG</name>
<keyword evidence="2" id="KW-1185">Reference proteome</keyword>
<sequence length="274" mass="30560">MQSPSRSANGPTSCNINCGSNSLPVSDQDIIRRTTRVLRQLYLRETHWLSARTPDQSLLLSQQGQLSLAEQLHYGEVAFVLLRLKPCAIIDFAGDRIQLADYISAVIEPTIRDLNALGAATKTPPTAAATDSNSALYPRPLQLTCSRINGQLASPEVATWTGAYVLYDELWTDSADWVRANLLDPLRTTVSEDALAKGLDYPGSLPTNNEDMMTIVPVSYLGRMKWECLTSFVVLHRQLHQVALHRIRYEAVKIFDIEMQVTMDTSLIEDLRVD</sequence>
<dbReference type="EMBL" id="JANBTX010000001">
    <property type="protein sequence ID" value="KAJ2691400.1"/>
    <property type="molecule type" value="Genomic_DNA"/>
</dbReference>
<protein>
    <submittedName>
        <fullName evidence="1">Uncharacterized protein</fullName>
    </submittedName>
</protein>
<dbReference type="Proteomes" id="UP001151516">
    <property type="component" value="Unassembled WGS sequence"/>
</dbReference>
<comment type="caution">
    <text evidence="1">The sequence shown here is derived from an EMBL/GenBank/DDBJ whole genome shotgun (WGS) entry which is preliminary data.</text>
</comment>
<gene>
    <name evidence="1" type="ORF">IWW39_000085</name>
</gene>
<evidence type="ECO:0000313" key="2">
    <source>
        <dbReference type="Proteomes" id="UP001151516"/>
    </source>
</evidence>